<reference evidence="3 4" key="1">
    <citation type="submission" date="2017-09" db="EMBL/GenBank/DDBJ databases">
        <title>Large-scale bioinformatics analysis of Bacillus genomes uncovers conserved roles of natural products in bacterial physiology.</title>
        <authorList>
            <consortium name="Agbiome Team Llc"/>
            <person name="Bleich R.M."/>
            <person name="Kirk G.J."/>
            <person name="Santa Maria K.C."/>
            <person name="Allen S.E."/>
            <person name="Farag S."/>
            <person name="Shank E.A."/>
            <person name="Bowers A."/>
        </authorList>
    </citation>
    <scope>NUCLEOTIDE SEQUENCE [LARGE SCALE GENOMIC DNA]</scope>
    <source>
        <strain evidence="3 4">AFS027647</strain>
    </source>
</reference>
<dbReference type="Pfam" id="PF22768">
    <property type="entry name" value="SPP1_Dit"/>
    <property type="match status" value="1"/>
</dbReference>
<feature type="domain" description="Siphovirus-type tail component C-terminal" evidence="2">
    <location>
        <begin position="409"/>
        <end position="487"/>
    </location>
</feature>
<dbReference type="InterPro" id="IPR006520">
    <property type="entry name" value="Dit_BPSPP_N"/>
</dbReference>
<dbReference type="Gene3D" id="2.40.30.200">
    <property type="match status" value="1"/>
</dbReference>
<dbReference type="Pfam" id="PF05709">
    <property type="entry name" value="Sipho_tail"/>
    <property type="match status" value="1"/>
</dbReference>
<dbReference type="NCBIfam" id="TIGR01633">
    <property type="entry name" value="phi3626_gp14_N"/>
    <property type="match status" value="1"/>
</dbReference>
<evidence type="ECO:0000259" key="1">
    <source>
        <dbReference type="Pfam" id="PF05709"/>
    </source>
</evidence>
<sequence length="488" mass="55639">MGKLNFTFNNIQKDYIQMLVGRKRPSWAPVKRNLVKVPHRPGAFFMNTETQERRIDVPIAIKAKKDMADLQKIKEDLAEWLFTEQPTELIFDDELDRTYLALIDGSVDLEELVNRGKGIITFVCPMPYKLGPTKTVEFEMDGRGLIANVQNKGTVHSEPIIEIEVANPSTFLDVWNKDEYLRIGYPLQADQLPVERKQRVMWDQMSTTVGWTSVSQFENTKGGGTLKSNGHQFYVEDYGDTNYKGNHGAIVKKSIPGGPLQDFIMDAYVRFNCSSYVQMGQVEVALLDENSKPVVRLSLSDVFWEAEETFGVAKIAYPGHQAEQVMLYTRGMHPWTWNNFYGKLCVHRIGNEWEFYIAKFADGTEIDDAGTKVNWVDKEGILMNEVAQVQLSICQWWSNNPAVLMTVDDIKIWKVNQNTSNNPPYIVEKGDIVQIDTAKSLISINGTSAINLKDFFSDYPKITKGQNKLEIMPSNIGIAKVTYKERFR</sequence>
<name>A0A9X6YJX2_BACCE</name>
<proteinExistence type="predicted"/>
<evidence type="ECO:0000313" key="3">
    <source>
        <dbReference type="EMBL" id="PEN84189.1"/>
    </source>
</evidence>
<protein>
    <submittedName>
        <fullName evidence="3">Phage tail protein</fullName>
    </submittedName>
</protein>
<dbReference type="Gene3D" id="2.60.120.860">
    <property type="match status" value="1"/>
</dbReference>
<dbReference type="RefSeq" id="WP_098127697.1">
    <property type="nucleotide sequence ID" value="NZ_NUAN01000226.1"/>
</dbReference>
<accession>A0A9X6YJX2</accession>
<evidence type="ECO:0000259" key="2">
    <source>
        <dbReference type="Pfam" id="PF22768"/>
    </source>
</evidence>
<organism evidence="3 4">
    <name type="scientific">Bacillus cereus</name>
    <dbReference type="NCBI Taxonomy" id="1396"/>
    <lineage>
        <taxon>Bacteria</taxon>
        <taxon>Bacillati</taxon>
        <taxon>Bacillota</taxon>
        <taxon>Bacilli</taxon>
        <taxon>Bacillales</taxon>
        <taxon>Bacillaceae</taxon>
        <taxon>Bacillus</taxon>
        <taxon>Bacillus cereus group</taxon>
    </lineage>
</organism>
<evidence type="ECO:0000313" key="4">
    <source>
        <dbReference type="Proteomes" id="UP000220691"/>
    </source>
</evidence>
<gene>
    <name evidence="3" type="ORF">CN553_27750</name>
</gene>
<dbReference type="AlphaFoldDB" id="A0A9X6YJX2"/>
<dbReference type="InterPro" id="IPR008841">
    <property type="entry name" value="Siphovirus-type_tail_N"/>
</dbReference>
<comment type="caution">
    <text evidence="3">The sequence shown here is derived from an EMBL/GenBank/DDBJ whole genome shotgun (WGS) entry which is preliminary data.</text>
</comment>
<feature type="domain" description="Siphovirus-type tail component RIFT-related" evidence="1">
    <location>
        <begin position="17"/>
        <end position="124"/>
    </location>
</feature>
<dbReference type="EMBL" id="NUAN01000226">
    <property type="protein sequence ID" value="PEN84189.1"/>
    <property type="molecule type" value="Genomic_DNA"/>
</dbReference>
<dbReference type="Proteomes" id="UP000220691">
    <property type="component" value="Unassembled WGS sequence"/>
</dbReference>
<dbReference type="InterPro" id="IPR054738">
    <property type="entry name" value="Siphovirus-type_tail_C"/>
</dbReference>